<organism evidence="4 5">
    <name type="scientific">Gordonia neofelifaecis NRRL B-59395</name>
    <dbReference type="NCBI Taxonomy" id="644548"/>
    <lineage>
        <taxon>Bacteria</taxon>
        <taxon>Bacillati</taxon>
        <taxon>Actinomycetota</taxon>
        <taxon>Actinomycetes</taxon>
        <taxon>Mycobacteriales</taxon>
        <taxon>Gordoniaceae</taxon>
        <taxon>Gordonia</taxon>
    </lineage>
</organism>
<sequence length="303" mass="32089">MLAVGLAIAGLVTVGVASPATAAPPRVIEAQASGTITTGSLTNAAGTRSYQTYSPRRAQPNRPLFVWLHGASKVDEGDPQDLRRTSTLLLEADRRGYSVVAPMQSLRVDPAGTWQPQNPNNEMRGRGEPSIIADIVRRAIRDLHADPARVYIVGHSAGGATTQTVAALYSELFAGVATSAGIPYLADPTGLAIRVARRGRPLPTFIVQGTKDSVTPPVLGQIGLSAAMNSNGIAGSRPWSSTTVPASQTDPYRTVLTRYGHGRTEVDYAEVVGAEHWTGPGGVTVNGRALDRRLIDFLLSKHR</sequence>
<gene>
    <name evidence="4" type="ORF">SCNU_13328</name>
</gene>
<accession>F1YLA6</accession>
<feature type="signal peptide" evidence="3">
    <location>
        <begin position="1"/>
        <end position="22"/>
    </location>
</feature>
<dbReference type="InterPro" id="IPR029058">
    <property type="entry name" value="AB_hydrolase_fold"/>
</dbReference>
<dbReference type="Gene3D" id="3.40.50.1820">
    <property type="entry name" value="alpha/beta hydrolase"/>
    <property type="match status" value="1"/>
</dbReference>
<dbReference type="Proteomes" id="UP000035065">
    <property type="component" value="Unassembled WGS sequence"/>
</dbReference>
<name>F1YLA6_9ACTN</name>
<dbReference type="InterPro" id="IPR010126">
    <property type="entry name" value="Esterase_phb"/>
</dbReference>
<protein>
    <submittedName>
        <fullName evidence="4">PHB depolymerase family esterase</fullName>
    </submittedName>
</protein>
<keyword evidence="1 3" id="KW-0732">Signal</keyword>
<dbReference type="STRING" id="644548.SCNU_13328"/>
<evidence type="ECO:0000256" key="2">
    <source>
        <dbReference type="ARBA" id="ARBA00022801"/>
    </source>
</evidence>
<dbReference type="RefSeq" id="WP_009679868.1">
    <property type="nucleotide sequence ID" value="NZ_AEUD01000011.1"/>
</dbReference>
<dbReference type="Pfam" id="PF10503">
    <property type="entry name" value="Esterase_PHB"/>
    <property type="match status" value="1"/>
</dbReference>
<dbReference type="SUPFAM" id="SSF53474">
    <property type="entry name" value="alpha/beta-Hydrolases"/>
    <property type="match status" value="1"/>
</dbReference>
<evidence type="ECO:0000313" key="4">
    <source>
        <dbReference type="EMBL" id="EGD54566.1"/>
    </source>
</evidence>
<dbReference type="AlphaFoldDB" id="F1YLA6"/>
<dbReference type="GO" id="GO:0005576">
    <property type="term" value="C:extracellular region"/>
    <property type="evidence" value="ECO:0007669"/>
    <property type="project" value="InterPro"/>
</dbReference>
<proteinExistence type="predicted"/>
<comment type="caution">
    <text evidence="4">The sequence shown here is derived from an EMBL/GenBank/DDBJ whole genome shotgun (WGS) entry which is preliminary data.</text>
</comment>
<dbReference type="EMBL" id="AEUD01000011">
    <property type="protein sequence ID" value="EGD54566.1"/>
    <property type="molecule type" value="Genomic_DNA"/>
</dbReference>
<dbReference type="PANTHER" id="PTHR43037">
    <property type="entry name" value="UNNAMED PRODUCT-RELATED"/>
    <property type="match status" value="1"/>
</dbReference>
<evidence type="ECO:0000256" key="1">
    <source>
        <dbReference type="ARBA" id="ARBA00022729"/>
    </source>
</evidence>
<dbReference type="PANTHER" id="PTHR43037:SF1">
    <property type="entry name" value="BLL1128 PROTEIN"/>
    <property type="match status" value="1"/>
</dbReference>
<dbReference type="InterPro" id="IPR050955">
    <property type="entry name" value="Plant_Biomass_Hydrol_Est"/>
</dbReference>
<evidence type="ECO:0000256" key="3">
    <source>
        <dbReference type="SAM" id="SignalP"/>
    </source>
</evidence>
<keyword evidence="5" id="KW-1185">Reference proteome</keyword>
<dbReference type="OrthoDB" id="9767239at2"/>
<keyword evidence="2" id="KW-0378">Hydrolase</keyword>
<reference evidence="4 5" key="1">
    <citation type="journal article" date="2011" name="J. Bacteriol.">
        <title>Draft Genome Sequence of Gordonia neofelifaecis NRRL B-59395, a Cholesterol-Degrading Actinomycete.</title>
        <authorList>
            <person name="Ge F."/>
            <person name="Li W."/>
            <person name="Chen G."/>
            <person name="Liu Y."/>
            <person name="Zhang G."/>
            <person name="Yong B."/>
            <person name="Wang Q."/>
            <person name="Wang N."/>
            <person name="Huang Z."/>
            <person name="Li W."/>
            <person name="Wang J."/>
            <person name="Wu C."/>
            <person name="Xie Q."/>
            <person name="Liu G."/>
        </authorList>
    </citation>
    <scope>NUCLEOTIDE SEQUENCE [LARGE SCALE GENOMIC DNA]</scope>
    <source>
        <strain evidence="4 5">NRRL B-59395</strain>
    </source>
</reference>
<dbReference type="eggNOG" id="COG3509">
    <property type="taxonomic scope" value="Bacteria"/>
</dbReference>
<dbReference type="GO" id="GO:0016787">
    <property type="term" value="F:hydrolase activity"/>
    <property type="evidence" value="ECO:0007669"/>
    <property type="project" value="UniProtKB-KW"/>
</dbReference>
<evidence type="ECO:0000313" key="5">
    <source>
        <dbReference type="Proteomes" id="UP000035065"/>
    </source>
</evidence>
<feature type="chain" id="PRO_5003272040" evidence="3">
    <location>
        <begin position="23"/>
        <end position="303"/>
    </location>
</feature>